<dbReference type="OrthoDB" id="10267654at2759"/>
<feature type="transmembrane region" description="Helical" evidence="10">
    <location>
        <begin position="953"/>
        <end position="976"/>
    </location>
</feature>
<dbReference type="EMBL" id="NHYD01003425">
    <property type="protein sequence ID" value="PPQ78179.1"/>
    <property type="molecule type" value="Genomic_DNA"/>
</dbReference>
<evidence type="ECO:0000256" key="11">
    <source>
        <dbReference type="SAM" id="MobiDB-lite"/>
    </source>
</evidence>
<dbReference type="Gene3D" id="3.40.50.300">
    <property type="entry name" value="P-loop containing nucleotide triphosphate hydrolases"/>
    <property type="match status" value="1"/>
</dbReference>
<accession>A0A409WI56</accession>
<proteinExistence type="inferred from homology"/>
<keyword evidence="10" id="KW-0694">RNA-binding</keyword>
<dbReference type="SUPFAM" id="SSF52540">
    <property type="entry name" value="P-loop containing nucleoside triphosphate hydrolases"/>
    <property type="match status" value="1"/>
</dbReference>
<comment type="function">
    <text evidence="9 10">Plays a role in maintaining the mitochondrial genome and in controlling the mtDNA escape. Involved in the regulation of mtDNA nucleotide structure and number. May have a dispensable role in early maturation of pre-rRNA.</text>
</comment>
<protein>
    <recommendedName>
        <fullName evidence="3 10">Mitochondrial escape protein 2</fullName>
    </recommendedName>
</protein>
<keyword evidence="14" id="KW-1185">Reference proteome</keyword>
<evidence type="ECO:0000256" key="4">
    <source>
        <dbReference type="ARBA" id="ARBA00022692"/>
    </source>
</evidence>
<keyword evidence="4 10" id="KW-0812">Transmembrane</keyword>
<dbReference type="Proteomes" id="UP000283269">
    <property type="component" value="Unassembled WGS sequence"/>
</dbReference>
<dbReference type="InterPro" id="IPR018850">
    <property type="entry name" value="Mt_escape_2_C"/>
</dbReference>
<comment type="caution">
    <text evidence="13">The sequence shown here is derived from an EMBL/GenBank/DDBJ whole genome shotgun (WGS) entry which is preliminary data.</text>
</comment>
<evidence type="ECO:0000256" key="7">
    <source>
        <dbReference type="ARBA" id="ARBA00023128"/>
    </source>
</evidence>
<feature type="transmembrane region" description="Helical" evidence="10">
    <location>
        <begin position="1010"/>
        <end position="1031"/>
    </location>
</feature>
<keyword evidence="10" id="KW-0507">mRNA processing</keyword>
<keyword evidence="5 10" id="KW-0999">Mitochondrion inner membrane</keyword>
<keyword evidence="8 10" id="KW-0472">Membrane</keyword>
<evidence type="ECO:0000313" key="14">
    <source>
        <dbReference type="Proteomes" id="UP000283269"/>
    </source>
</evidence>
<feature type="region of interest" description="Disordered" evidence="11">
    <location>
        <begin position="1049"/>
        <end position="1073"/>
    </location>
</feature>
<feature type="transmembrane region" description="Helical" evidence="10">
    <location>
        <begin position="840"/>
        <end position="861"/>
    </location>
</feature>
<gene>
    <name evidence="13" type="ORF">CVT25_015512</name>
</gene>
<keyword evidence="7 10" id="KW-0496">Mitochondrion</keyword>
<evidence type="ECO:0000256" key="1">
    <source>
        <dbReference type="ARBA" id="ARBA00004434"/>
    </source>
</evidence>
<feature type="domain" description="Mitochondrial escape protein 2 C-terminal" evidence="12">
    <location>
        <begin position="317"/>
        <end position="736"/>
    </location>
</feature>
<comment type="caution">
    <text evidence="10">Lacks conserved residue(s) required for the propagation of feature annotation.</text>
</comment>
<sequence length="1082" mass="120145">MLRVLPLRRSYTTAAAAASKKEAWLYLDSVFPVQLALWDFRHYIGILRQDTLLNTLESRLHNLSSVHDFKPLEIQPHRKDGGVFVRFSYSTSDLEEGKEWPALQAALSEEVEKQGGLPTWAGVRTGTLWVVRGSPWKEDMNRFASPLLRVAFDGPDIQEQSLYDLCRPYGRIRDLSSPTPVPAGTLRSSLISFQHVHSATIARNVIHGLELPSTSGPTPSKTRIHTRYETPVKAHDIRNWMSNHPKIMLPIIIFLLGTLTYTIFDPIRSVMVKAKMLDWFDYRKFRLYEWLRVNTVERLSSRSDTTSKAEGEVWKERKEAESALKAYLSDMPTTIAFIHGPAGSGKITMLNAVLKQSGRTYLIIDCRKLNNAPSESALVEDLATQTGYWPVFNFVNSMGNLIDLASVAGLSSSLPEQLKQILEVVTTALRSVSSAHRASIQRQIQNKKAEDLRRIQDAHKRQAIISGTWHDGRLDCVSGNGVISELGVGDELFSEDMEAVLSPAQLKETTEDQDNILRKQKALEDVEAIKALPIVVIRNYAAGTSSKEDVLDVLAQWGAALAENHIAHVIVLSDNRENSKRLAKALPTKPLNSIALSDADPSSSLSFVKQKLHDAGVDIGISAQETHLVERLGGRASDLESLIHKVRSGMKVDEAVEDIISRGVAELRKNAFGEDTEDAKSLPWTRYQAWKVLKTLSKTPETGYYDILVDFPFKGDENALRSMEHAELISISTKDDKIFQATQELAYNEKQILDTETKIQGYEQELSLLVSTMEKERRPWWSLRRSPLTMESLKATLTGIFQESAVLSKDAVLSNAWSYPLLGITYLVSHPVLYKSIAPVITKAVLTSVGITAGLFFFTYLPQVAFCALFSGPFAFITAAVMVFSEAYVLVSVVSKAFFLNAAQDRIFDAVLLQQGNQTLVESGRQIRSSSSGFKVLGRSLTKPLDRFSKDGILRYVVSLPLNSIPGVGTALFLLYNGIKAGPGFHSRYFQLKKYDSTTRQSFVESRKGAYTAFGATALALNLVPVIGLLFNITSTIGAALWANKLEKTGASPEGSGRKVDKVGQSANDIPVKDQYEVRLED</sequence>
<dbReference type="GO" id="GO:0005743">
    <property type="term" value="C:mitochondrial inner membrane"/>
    <property type="evidence" value="ECO:0007669"/>
    <property type="project" value="UniProtKB-SubCell"/>
</dbReference>
<evidence type="ECO:0000259" key="12">
    <source>
        <dbReference type="Pfam" id="PF10443"/>
    </source>
</evidence>
<dbReference type="FunCoup" id="A0A409WI56">
    <property type="interactions" value="8"/>
</dbReference>
<dbReference type="InterPro" id="IPR027417">
    <property type="entry name" value="P-loop_NTPase"/>
</dbReference>
<dbReference type="InParanoid" id="A0A409WI56"/>
<evidence type="ECO:0000256" key="8">
    <source>
        <dbReference type="ARBA" id="ARBA00023136"/>
    </source>
</evidence>
<comment type="similarity">
    <text evidence="2 10">Belongs to the YME2 family.</text>
</comment>
<evidence type="ECO:0000256" key="10">
    <source>
        <dbReference type="RuleBase" id="RU367108"/>
    </source>
</evidence>
<dbReference type="GO" id="GO:0003723">
    <property type="term" value="F:RNA binding"/>
    <property type="evidence" value="ECO:0007669"/>
    <property type="project" value="UniProtKB-UniRule"/>
</dbReference>
<evidence type="ECO:0000256" key="2">
    <source>
        <dbReference type="ARBA" id="ARBA00010320"/>
    </source>
</evidence>
<dbReference type="GO" id="GO:0006397">
    <property type="term" value="P:mRNA processing"/>
    <property type="evidence" value="ECO:0007669"/>
    <property type="project" value="UniProtKB-UniRule"/>
</dbReference>
<reference evidence="13 14" key="1">
    <citation type="journal article" date="2018" name="Evol. Lett.">
        <title>Horizontal gene cluster transfer increased hallucinogenic mushroom diversity.</title>
        <authorList>
            <person name="Reynolds H.T."/>
            <person name="Vijayakumar V."/>
            <person name="Gluck-Thaler E."/>
            <person name="Korotkin H.B."/>
            <person name="Matheny P.B."/>
            <person name="Slot J.C."/>
        </authorList>
    </citation>
    <scope>NUCLEOTIDE SEQUENCE [LARGE SCALE GENOMIC DNA]</scope>
    <source>
        <strain evidence="13 14">2631</strain>
    </source>
</reference>
<evidence type="ECO:0000313" key="13">
    <source>
        <dbReference type="EMBL" id="PPQ78179.1"/>
    </source>
</evidence>
<dbReference type="AlphaFoldDB" id="A0A409WI56"/>
<keyword evidence="6 10" id="KW-1133">Transmembrane helix</keyword>
<dbReference type="InterPro" id="IPR039627">
    <property type="entry name" value="Yme2_C"/>
</dbReference>
<comment type="subcellular location">
    <subcellularLocation>
        <location evidence="1 10">Mitochondrion inner membrane</location>
        <topology evidence="1 10">Single-pass membrane protein</topology>
    </subcellularLocation>
</comment>
<feature type="transmembrane region" description="Helical" evidence="10">
    <location>
        <begin position="873"/>
        <end position="899"/>
    </location>
</feature>
<evidence type="ECO:0000256" key="6">
    <source>
        <dbReference type="ARBA" id="ARBA00022989"/>
    </source>
</evidence>
<evidence type="ECO:0000256" key="3">
    <source>
        <dbReference type="ARBA" id="ARBA00020222"/>
    </source>
</evidence>
<evidence type="ECO:0000256" key="5">
    <source>
        <dbReference type="ARBA" id="ARBA00022792"/>
    </source>
</evidence>
<dbReference type="STRING" id="93625.A0A409WI56"/>
<dbReference type="PANTHER" id="PTHR32198">
    <property type="entry name" value="MITOCHONDRIAL ESCAPE PROTEIN 2"/>
    <property type="match status" value="1"/>
</dbReference>
<name>A0A409WI56_PSICY</name>
<evidence type="ECO:0000256" key="9">
    <source>
        <dbReference type="ARBA" id="ARBA00025276"/>
    </source>
</evidence>
<dbReference type="PANTHER" id="PTHR32198:SF2">
    <property type="entry name" value="MITOCHONDRIAL ESCAPE PROTEIN 2"/>
    <property type="match status" value="1"/>
</dbReference>
<feature type="transmembrane region" description="Helical" evidence="10">
    <location>
        <begin position="816"/>
        <end position="833"/>
    </location>
</feature>
<dbReference type="Pfam" id="PF10443">
    <property type="entry name" value="RNA12"/>
    <property type="match status" value="1"/>
</dbReference>
<organism evidence="13 14">
    <name type="scientific">Psilocybe cyanescens</name>
    <dbReference type="NCBI Taxonomy" id="93625"/>
    <lineage>
        <taxon>Eukaryota</taxon>
        <taxon>Fungi</taxon>
        <taxon>Dikarya</taxon>
        <taxon>Basidiomycota</taxon>
        <taxon>Agaricomycotina</taxon>
        <taxon>Agaricomycetes</taxon>
        <taxon>Agaricomycetidae</taxon>
        <taxon>Agaricales</taxon>
        <taxon>Agaricineae</taxon>
        <taxon>Strophariaceae</taxon>
        <taxon>Psilocybe</taxon>
    </lineage>
</organism>